<protein>
    <submittedName>
        <fullName evidence="10">RPA-interacting protein B</fullName>
    </submittedName>
</protein>
<feature type="coiled-coil region" evidence="6">
    <location>
        <begin position="97"/>
        <end position="124"/>
    </location>
</feature>
<organism evidence="10 11">
    <name type="scientific">Holothuria leucospilota</name>
    <name type="common">Black long sea cucumber</name>
    <name type="synonym">Mertensiothuria leucospilota</name>
    <dbReference type="NCBI Taxonomy" id="206669"/>
    <lineage>
        <taxon>Eukaryota</taxon>
        <taxon>Metazoa</taxon>
        <taxon>Echinodermata</taxon>
        <taxon>Eleutherozoa</taxon>
        <taxon>Echinozoa</taxon>
        <taxon>Holothuroidea</taxon>
        <taxon>Aspidochirotacea</taxon>
        <taxon>Aspidochirotida</taxon>
        <taxon>Holothuriidae</taxon>
        <taxon>Holothuria</taxon>
    </lineage>
</organism>
<comment type="subcellular location">
    <subcellularLocation>
        <location evidence="1">Nucleus</location>
    </subcellularLocation>
</comment>
<feature type="domain" description="RPA-interacting protein C-terminal" evidence="9">
    <location>
        <begin position="146"/>
        <end position="225"/>
    </location>
</feature>
<dbReference type="Pfam" id="PF14768">
    <property type="entry name" value="RPA_interact_C"/>
    <property type="match status" value="1"/>
</dbReference>
<proteinExistence type="predicted"/>
<dbReference type="PANTHER" id="PTHR31742:SF1">
    <property type="entry name" value="RPA-INTERACTING PROTEIN"/>
    <property type="match status" value="1"/>
</dbReference>
<dbReference type="GO" id="GO:0008270">
    <property type="term" value="F:zinc ion binding"/>
    <property type="evidence" value="ECO:0007669"/>
    <property type="project" value="UniProtKB-KW"/>
</dbReference>
<sequence length="228" mass="26292">MAASITPKREVSRSKRRHEELYKSRTPPWKDVYRRRCLDRLRNSREQLLLRFRGNYQDDDKPHSPSSLVQDVLQEEWRQMQRDKDLMSFGSDDISDFEDILSLMEDMQNELMREEAALIVEAERQQQMEQEAVNISVETSSENGVICPVCKANHLMLNKGVFFCACGLRIDTKQDGFTLYNVKLMLEEGVASHSQTCRNAPNFCSIDMGNGPNLVMVCESCDVMSIII</sequence>
<dbReference type="GO" id="GO:0006606">
    <property type="term" value="P:protein import into nucleus"/>
    <property type="evidence" value="ECO:0007669"/>
    <property type="project" value="TreeGrafter"/>
</dbReference>
<dbReference type="InterPro" id="IPR028156">
    <property type="entry name" value="RIP"/>
</dbReference>
<dbReference type="PANTHER" id="PTHR31742">
    <property type="entry name" value="RPA-INTERACTING PROTEIN RPAIN"/>
    <property type="match status" value="1"/>
</dbReference>
<dbReference type="Pfam" id="PF14766">
    <property type="entry name" value="RPA_interact_N"/>
    <property type="match status" value="1"/>
</dbReference>
<dbReference type="AlphaFoldDB" id="A0A9Q1HBI9"/>
<keyword evidence="4" id="KW-0862">Zinc</keyword>
<evidence type="ECO:0000256" key="5">
    <source>
        <dbReference type="ARBA" id="ARBA00023242"/>
    </source>
</evidence>
<comment type="caution">
    <text evidence="10">The sequence shown here is derived from an EMBL/GenBank/DDBJ whole genome shotgun (WGS) entry which is preliminary data.</text>
</comment>
<accession>A0A9Q1HBI9</accession>
<evidence type="ECO:0000256" key="1">
    <source>
        <dbReference type="ARBA" id="ARBA00004123"/>
    </source>
</evidence>
<evidence type="ECO:0000313" key="11">
    <source>
        <dbReference type="Proteomes" id="UP001152320"/>
    </source>
</evidence>
<dbReference type="OrthoDB" id="435311at2759"/>
<evidence type="ECO:0000256" key="3">
    <source>
        <dbReference type="ARBA" id="ARBA00022771"/>
    </source>
</evidence>
<evidence type="ECO:0000259" key="8">
    <source>
        <dbReference type="Pfam" id="PF14766"/>
    </source>
</evidence>
<gene>
    <name evidence="10" type="ORF">HOLleu_10182</name>
</gene>
<evidence type="ECO:0000259" key="9">
    <source>
        <dbReference type="Pfam" id="PF14768"/>
    </source>
</evidence>
<reference evidence="10" key="1">
    <citation type="submission" date="2021-10" db="EMBL/GenBank/DDBJ databases">
        <title>Tropical sea cucumber genome reveals ecological adaptation and Cuvierian tubules defense mechanism.</title>
        <authorList>
            <person name="Chen T."/>
        </authorList>
    </citation>
    <scope>NUCLEOTIDE SEQUENCE</scope>
    <source>
        <strain evidence="10">Nanhai2018</strain>
        <tissue evidence="10">Muscle</tissue>
    </source>
</reference>
<feature type="domain" description="RPA-interacting protein N-terminal" evidence="8">
    <location>
        <begin position="17"/>
        <end position="53"/>
    </location>
</feature>
<dbReference type="InterPro" id="IPR028159">
    <property type="entry name" value="RPA_interact_C_dom"/>
</dbReference>
<keyword evidence="5" id="KW-0539">Nucleus</keyword>
<evidence type="ECO:0000256" key="7">
    <source>
        <dbReference type="SAM" id="MobiDB-lite"/>
    </source>
</evidence>
<evidence type="ECO:0000256" key="2">
    <source>
        <dbReference type="ARBA" id="ARBA00022723"/>
    </source>
</evidence>
<feature type="compositionally biased region" description="Basic and acidic residues" evidence="7">
    <location>
        <begin position="7"/>
        <end position="22"/>
    </location>
</feature>
<evidence type="ECO:0000256" key="4">
    <source>
        <dbReference type="ARBA" id="ARBA00022833"/>
    </source>
</evidence>
<feature type="region of interest" description="Disordered" evidence="7">
    <location>
        <begin position="1"/>
        <end position="22"/>
    </location>
</feature>
<evidence type="ECO:0000313" key="10">
    <source>
        <dbReference type="EMBL" id="KAJ8043197.1"/>
    </source>
</evidence>
<dbReference type="EMBL" id="JAIZAY010000004">
    <property type="protein sequence ID" value="KAJ8043197.1"/>
    <property type="molecule type" value="Genomic_DNA"/>
</dbReference>
<keyword evidence="11" id="KW-1185">Reference proteome</keyword>
<dbReference type="Proteomes" id="UP001152320">
    <property type="component" value="Chromosome 4"/>
</dbReference>
<evidence type="ECO:0000256" key="6">
    <source>
        <dbReference type="SAM" id="Coils"/>
    </source>
</evidence>
<name>A0A9Q1HBI9_HOLLE</name>
<dbReference type="InterPro" id="IPR028158">
    <property type="entry name" value="RPA_interact_N_dom"/>
</dbReference>
<keyword evidence="2" id="KW-0479">Metal-binding</keyword>
<keyword evidence="6" id="KW-0175">Coiled coil</keyword>
<dbReference type="GO" id="GO:0005634">
    <property type="term" value="C:nucleus"/>
    <property type="evidence" value="ECO:0007669"/>
    <property type="project" value="UniProtKB-SubCell"/>
</dbReference>
<keyword evidence="3" id="KW-0863">Zinc-finger</keyword>